<evidence type="ECO:0000256" key="1">
    <source>
        <dbReference type="SAM" id="SignalP"/>
    </source>
</evidence>
<feature type="chain" id="PRO_5042278809" evidence="1">
    <location>
        <begin position="23"/>
        <end position="224"/>
    </location>
</feature>
<gene>
    <name evidence="2" type="ORF">CTEN210_13742</name>
</gene>
<accession>A0AAD3D3N7</accession>
<comment type="caution">
    <text evidence="2">The sequence shown here is derived from an EMBL/GenBank/DDBJ whole genome shotgun (WGS) entry which is preliminary data.</text>
</comment>
<protein>
    <submittedName>
        <fullName evidence="2">Uncharacterized protein</fullName>
    </submittedName>
</protein>
<evidence type="ECO:0000313" key="2">
    <source>
        <dbReference type="EMBL" id="GFH57266.1"/>
    </source>
</evidence>
<proteinExistence type="predicted"/>
<keyword evidence="1" id="KW-0732">Signal</keyword>
<evidence type="ECO:0000313" key="3">
    <source>
        <dbReference type="Proteomes" id="UP001054902"/>
    </source>
</evidence>
<dbReference type="Proteomes" id="UP001054902">
    <property type="component" value="Unassembled WGS sequence"/>
</dbReference>
<reference evidence="2 3" key="1">
    <citation type="journal article" date="2021" name="Sci. Rep.">
        <title>The genome of the diatom Chaetoceros tenuissimus carries an ancient integrated fragment of an extant virus.</title>
        <authorList>
            <person name="Hongo Y."/>
            <person name="Kimura K."/>
            <person name="Takaki Y."/>
            <person name="Yoshida Y."/>
            <person name="Baba S."/>
            <person name="Kobayashi G."/>
            <person name="Nagasaki K."/>
            <person name="Hano T."/>
            <person name="Tomaru Y."/>
        </authorList>
    </citation>
    <scope>NUCLEOTIDE SEQUENCE [LARGE SCALE GENOMIC DNA]</scope>
    <source>
        <strain evidence="2 3">NIES-3715</strain>
    </source>
</reference>
<dbReference type="EMBL" id="BLLK01000058">
    <property type="protein sequence ID" value="GFH57266.1"/>
    <property type="molecule type" value="Genomic_DNA"/>
</dbReference>
<keyword evidence="3" id="KW-1185">Reference proteome</keyword>
<organism evidence="2 3">
    <name type="scientific">Chaetoceros tenuissimus</name>
    <dbReference type="NCBI Taxonomy" id="426638"/>
    <lineage>
        <taxon>Eukaryota</taxon>
        <taxon>Sar</taxon>
        <taxon>Stramenopiles</taxon>
        <taxon>Ochrophyta</taxon>
        <taxon>Bacillariophyta</taxon>
        <taxon>Coscinodiscophyceae</taxon>
        <taxon>Chaetocerotophycidae</taxon>
        <taxon>Chaetocerotales</taxon>
        <taxon>Chaetocerotaceae</taxon>
        <taxon>Chaetoceros</taxon>
    </lineage>
</organism>
<name>A0AAD3D3N7_9STRA</name>
<dbReference type="AlphaFoldDB" id="A0AAD3D3N7"/>
<feature type="signal peptide" evidence="1">
    <location>
        <begin position="1"/>
        <end position="22"/>
    </location>
</feature>
<sequence length="224" mass="23897">MWTRISFAAALLILGLTQDTCAYSTNKATTTTRASFLNDFKNGAFVSTALITGISSPSASEAFDGNGSSAYSGKNASTKADLKRSYQKRIIADVKDFNELGKAIDDGKLDGDAWVNFFIEFQRREADDNGRTYAALVDLVGSKDLSGCGILLASSYAKPGKPAESIPTVKKYNAMAKTFDAIKVAGKKGDATKAKAAWIKASEALSEFLDSVELPSSIADPIYQ</sequence>